<protein>
    <submittedName>
        <fullName evidence="2">Uncharacterized protein</fullName>
    </submittedName>
</protein>
<evidence type="ECO:0000256" key="1">
    <source>
        <dbReference type="SAM" id="MobiDB-lite"/>
    </source>
</evidence>
<evidence type="ECO:0000313" key="3">
    <source>
        <dbReference type="Proteomes" id="UP000238206"/>
    </source>
</evidence>
<name>A0A2S8IT95_BURCE</name>
<feature type="region of interest" description="Disordered" evidence="1">
    <location>
        <begin position="1"/>
        <end position="20"/>
    </location>
</feature>
<evidence type="ECO:0000313" key="2">
    <source>
        <dbReference type="EMBL" id="PQP17987.1"/>
    </source>
</evidence>
<dbReference type="EMBL" id="PUIQ01000016">
    <property type="protein sequence ID" value="PQP17987.1"/>
    <property type="molecule type" value="Genomic_DNA"/>
</dbReference>
<proteinExistence type="predicted"/>
<dbReference type="Proteomes" id="UP000238206">
    <property type="component" value="Unassembled WGS sequence"/>
</dbReference>
<sequence length="70" mass="7919">MRRRKRIRGRPPYPRRGSCARNVCRLPMPADRRRDATAAASLPAPAIGATRLKGRSYNRRHLPLASRMPG</sequence>
<organism evidence="2 3">
    <name type="scientific">Burkholderia cepacia</name>
    <name type="common">Pseudomonas cepacia</name>
    <dbReference type="NCBI Taxonomy" id="292"/>
    <lineage>
        <taxon>Bacteria</taxon>
        <taxon>Pseudomonadati</taxon>
        <taxon>Pseudomonadota</taxon>
        <taxon>Betaproteobacteria</taxon>
        <taxon>Burkholderiales</taxon>
        <taxon>Burkholderiaceae</taxon>
        <taxon>Burkholderia</taxon>
        <taxon>Burkholderia cepacia complex</taxon>
    </lineage>
</organism>
<reference evidence="2 3" key="1">
    <citation type="submission" date="2018-02" db="EMBL/GenBank/DDBJ databases">
        <title>Draft genome sequencing of Burkholderia cepacia Y14-15.</title>
        <authorList>
            <person name="Zheng B.-X."/>
        </authorList>
    </citation>
    <scope>NUCLEOTIDE SEQUENCE [LARGE SCALE GENOMIC DNA]</scope>
    <source>
        <strain evidence="2 3">Y14-15</strain>
    </source>
</reference>
<dbReference type="AlphaFoldDB" id="A0A2S8IT95"/>
<comment type="caution">
    <text evidence="2">The sequence shown here is derived from an EMBL/GenBank/DDBJ whole genome shotgun (WGS) entry which is preliminary data.</text>
</comment>
<gene>
    <name evidence="2" type="ORF">C5615_14270</name>
</gene>
<accession>A0A2S8IT95</accession>